<feature type="domain" description="PAC" evidence="4">
    <location>
        <begin position="734"/>
        <end position="786"/>
    </location>
</feature>
<dbReference type="InterPro" id="IPR003018">
    <property type="entry name" value="GAF"/>
</dbReference>
<feature type="domain" description="GGDEF" evidence="6">
    <location>
        <begin position="819"/>
        <end position="952"/>
    </location>
</feature>
<dbReference type="Pfam" id="PF13492">
    <property type="entry name" value="GAF_3"/>
    <property type="match status" value="1"/>
</dbReference>
<dbReference type="InterPro" id="IPR029787">
    <property type="entry name" value="Nucleotide_cyclase"/>
</dbReference>
<dbReference type="InterPro" id="IPR035965">
    <property type="entry name" value="PAS-like_dom_sf"/>
</dbReference>
<dbReference type="SMART" id="SM00065">
    <property type="entry name" value="GAF"/>
    <property type="match status" value="1"/>
</dbReference>
<dbReference type="InterPro" id="IPR000014">
    <property type="entry name" value="PAS"/>
</dbReference>
<dbReference type="InterPro" id="IPR052155">
    <property type="entry name" value="Biofilm_reg_signaling"/>
</dbReference>
<dbReference type="PANTHER" id="PTHR44757:SF2">
    <property type="entry name" value="BIOFILM ARCHITECTURE MAINTENANCE PROTEIN MBAA"/>
    <property type="match status" value="1"/>
</dbReference>
<dbReference type="Pfam" id="PF00563">
    <property type="entry name" value="EAL"/>
    <property type="match status" value="1"/>
</dbReference>
<feature type="transmembrane region" description="Helical" evidence="2">
    <location>
        <begin position="409"/>
        <end position="433"/>
    </location>
</feature>
<evidence type="ECO:0000259" key="3">
    <source>
        <dbReference type="PROSITE" id="PS50112"/>
    </source>
</evidence>
<feature type="transmembrane region" description="Helical" evidence="2">
    <location>
        <begin position="50"/>
        <end position="68"/>
    </location>
</feature>
<feature type="transmembrane region" description="Helical" evidence="2">
    <location>
        <begin position="237"/>
        <end position="261"/>
    </location>
</feature>
<feature type="transmembrane region" description="Helical" evidence="2">
    <location>
        <begin position="154"/>
        <end position="174"/>
    </location>
</feature>
<dbReference type="Gene3D" id="3.30.450.40">
    <property type="match status" value="1"/>
</dbReference>
<keyword evidence="2" id="KW-0472">Membrane</keyword>
<dbReference type="Pfam" id="PF00990">
    <property type="entry name" value="GGDEF"/>
    <property type="match status" value="1"/>
</dbReference>
<dbReference type="CDD" id="cd01948">
    <property type="entry name" value="EAL"/>
    <property type="match status" value="1"/>
</dbReference>
<evidence type="ECO:0000256" key="2">
    <source>
        <dbReference type="SAM" id="Phobius"/>
    </source>
</evidence>
<feature type="domain" description="PAS" evidence="3">
    <location>
        <begin position="658"/>
        <end position="730"/>
    </location>
</feature>
<dbReference type="Pfam" id="PF08447">
    <property type="entry name" value="PAS_3"/>
    <property type="match status" value="1"/>
</dbReference>
<dbReference type="PROSITE" id="PS50887">
    <property type="entry name" value="GGDEF"/>
    <property type="match status" value="1"/>
</dbReference>
<feature type="domain" description="EAL" evidence="5">
    <location>
        <begin position="961"/>
        <end position="1217"/>
    </location>
</feature>
<keyword evidence="2" id="KW-0812">Transmembrane</keyword>
<keyword evidence="8" id="KW-1185">Reference proteome</keyword>
<sequence length="1230" mass="137653">MKHTHPRPPWLFSLTLLGSVLLIAMSLLVIIGWAFDIQGLIQLRASLPPMQLNTALGFILMGMGFWSLAHQRSLLASMFGLLVIVLGIATGLQYPMGADFGIDQLLMEQPLQHGVSSPGRLAPNTALAFALSGIVLLSLSFARHTGWLVSLGQVAGLLISYLALESLVGYMAGLESGYGWFSFTRMALHSAFLFFCIGGLSVVWTSWELISIWRRQSDEGLDLNNWLDSAKQARLRILWNVTLIMAMASLLVGVTVSRVLLHSEWLQEENHLMLQAERMAGVVQAFSHTRQTDAEGQEGLLMDYLRHGDHNGLPRDPHSLASETLIARRQGTGLHWLGGSGALADVEQITKPLAYAPDEAMRRALQGEQGIYTGQDRQGREWLLAYRPVPDSSLGLVVGLLAEEIVAPYLHAFLFAGVLAGLVILVSALAVLLRVNPIIRRIEGADKLEQINQNLLAEIRQRKRAENGLQQLTQTLEQRVQERTQTIEREKQQKQILNQLLQIHQARGVLSDKLESALAILCSQQWLGLQPKGAIVLMEEEGCHLRLSAQLNVPVELQKVCSRVPVGECACGWVVRHGRPLLASQAEVQLKSGCRAGLEKEQYLLPLIINDTVIGVLMLYLDAGRQLAGQETTFLETACVTLAGIAERARAEEALSNSEERFSLAMRGTNDGLWDWDLKANQIYFSPRYHAMQGYAEEGVVQPPEAWMSQVHPDDVDNLKQAIRRHLDGASDHFVCEYRMRHRDGEYQWRLSRGLAIQGTENEPHRMVGSTTDISQQKAIEEQLLHDAFHDALTGLANRALLVERLGHVLQMVKRRPDYEVAILFLDLDRFKLINDSLGHLLGDQLLVEVARRLRGLLRREDTVAHLGGDEFVVLLEGMDTEVRVYEIARRIQQELDRPIDLNEHLVRTGASIGIAFIGEAYHRPEDMLRDADNAMYRAKERGGGTFEVFRSEMHQGTMARFNLENELQSALNNGELEVYLQPIVRLTDHCIRGFEALLRWQHPERGWLSPAEFIPVAEDTGLILPIGTWVMHRAFGFLNELKAHYPEDVSPRISINLSPRQLTDAKLVKTVRNLLTGRGIDPGVVQLEITESVIMKDPESAAQVLGELKALGIRLSMDDFGTGYSSLSYLHNFPLDVLKIDRSFITRMGEHERNEQMIKTILDLAGSFDMEVVAEGIEEEWQMQRLREMGCGYGQGFLMARPMPVDEIARFLQDQAEQGRTCASTSAAM</sequence>
<dbReference type="SUPFAM" id="SSF55785">
    <property type="entry name" value="PYP-like sensor domain (PAS domain)"/>
    <property type="match status" value="1"/>
</dbReference>
<dbReference type="PANTHER" id="PTHR44757">
    <property type="entry name" value="DIGUANYLATE CYCLASE DGCP"/>
    <property type="match status" value="1"/>
</dbReference>
<evidence type="ECO:0000313" key="7">
    <source>
        <dbReference type="EMBL" id="KRT55462.1"/>
    </source>
</evidence>
<feature type="transmembrane region" description="Helical" evidence="2">
    <location>
        <begin position="12"/>
        <end position="35"/>
    </location>
</feature>
<name>A0A0T5YYT1_9GAMM</name>
<reference evidence="7 8" key="1">
    <citation type="submission" date="2015-11" db="EMBL/GenBank/DDBJ databases">
        <title>The genome of Candidatus Endoriftia persephone in Ridgeia piscesae and population structure of the North Eastern Pacific vestimentiferan symbionts.</title>
        <authorList>
            <person name="Perez M."/>
            <person name="Juniper K.S."/>
        </authorList>
    </citation>
    <scope>NUCLEOTIDE SEQUENCE [LARGE SCALE GENOMIC DNA]</scope>
    <source>
        <strain evidence="7">Ind11</strain>
    </source>
</reference>
<dbReference type="Gene3D" id="3.30.70.270">
    <property type="match status" value="1"/>
</dbReference>
<organism evidence="7 8">
    <name type="scientific">endosymbiont of Ridgeia piscesae</name>
    <dbReference type="NCBI Taxonomy" id="54398"/>
    <lineage>
        <taxon>Bacteria</taxon>
        <taxon>Pseudomonadati</taxon>
        <taxon>Pseudomonadota</taxon>
        <taxon>Gammaproteobacteria</taxon>
        <taxon>sulfur-oxidizing symbionts</taxon>
    </lineage>
</organism>
<dbReference type="NCBIfam" id="TIGR00254">
    <property type="entry name" value="GGDEF"/>
    <property type="match status" value="1"/>
</dbReference>
<keyword evidence="2" id="KW-1133">Transmembrane helix</keyword>
<dbReference type="SMART" id="SM00052">
    <property type="entry name" value="EAL"/>
    <property type="match status" value="1"/>
</dbReference>
<dbReference type="InterPro" id="IPR001610">
    <property type="entry name" value="PAC"/>
</dbReference>
<dbReference type="RefSeq" id="WP_232432886.1">
    <property type="nucleotide sequence ID" value="NZ_KQ557119.1"/>
</dbReference>
<evidence type="ECO:0000259" key="6">
    <source>
        <dbReference type="PROSITE" id="PS50887"/>
    </source>
</evidence>
<dbReference type="SUPFAM" id="SSF141868">
    <property type="entry name" value="EAL domain-like"/>
    <property type="match status" value="1"/>
</dbReference>
<evidence type="ECO:0000313" key="8">
    <source>
        <dbReference type="Proteomes" id="UP000051634"/>
    </source>
</evidence>
<gene>
    <name evidence="7" type="ORF">Ga0074115_11854</name>
</gene>
<dbReference type="CDD" id="cd18774">
    <property type="entry name" value="PDC2_HK_sensor"/>
    <property type="match status" value="1"/>
</dbReference>
<feature type="transmembrane region" description="Helical" evidence="2">
    <location>
        <begin position="75"/>
        <end position="96"/>
    </location>
</feature>
<dbReference type="InterPro" id="IPR001633">
    <property type="entry name" value="EAL_dom"/>
</dbReference>
<protein>
    <submittedName>
        <fullName evidence="7">PAS domain S-box/diguanylate cyclase (GGDEF) domain</fullName>
    </submittedName>
</protein>
<dbReference type="InterPro" id="IPR043128">
    <property type="entry name" value="Rev_trsase/Diguanyl_cyclase"/>
</dbReference>
<proteinExistence type="predicted"/>
<accession>A0A0T5YYT1</accession>
<dbReference type="PROSITE" id="PS50113">
    <property type="entry name" value="PAC"/>
    <property type="match status" value="1"/>
</dbReference>
<dbReference type="InterPro" id="IPR029016">
    <property type="entry name" value="GAF-like_dom_sf"/>
</dbReference>
<dbReference type="SUPFAM" id="SSF55781">
    <property type="entry name" value="GAF domain-like"/>
    <property type="match status" value="1"/>
</dbReference>
<comment type="caution">
    <text evidence="7">The sequence shown here is derived from an EMBL/GenBank/DDBJ whole genome shotgun (WGS) entry which is preliminary data.</text>
</comment>
<dbReference type="PATRIC" id="fig|54398.3.peg.801"/>
<evidence type="ECO:0000256" key="1">
    <source>
        <dbReference type="SAM" id="Coils"/>
    </source>
</evidence>
<dbReference type="Gene3D" id="3.30.450.20">
    <property type="entry name" value="PAS domain"/>
    <property type="match status" value="1"/>
</dbReference>
<feature type="coiled-coil region" evidence="1">
    <location>
        <begin position="445"/>
        <end position="507"/>
    </location>
</feature>
<feature type="transmembrane region" description="Helical" evidence="2">
    <location>
        <begin position="121"/>
        <end position="142"/>
    </location>
</feature>
<dbReference type="InterPro" id="IPR013655">
    <property type="entry name" value="PAS_fold_3"/>
</dbReference>
<dbReference type="PROSITE" id="PS50883">
    <property type="entry name" value="EAL"/>
    <property type="match status" value="1"/>
</dbReference>
<feature type="transmembrane region" description="Helical" evidence="2">
    <location>
        <begin position="603"/>
        <end position="621"/>
    </location>
</feature>
<dbReference type="SMART" id="SM00267">
    <property type="entry name" value="GGDEF"/>
    <property type="match status" value="1"/>
</dbReference>
<dbReference type="SMART" id="SM00086">
    <property type="entry name" value="PAC"/>
    <property type="match status" value="1"/>
</dbReference>
<dbReference type="CDD" id="cd00130">
    <property type="entry name" value="PAS"/>
    <property type="match status" value="1"/>
</dbReference>
<evidence type="ECO:0000259" key="5">
    <source>
        <dbReference type="PROSITE" id="PS50883"/>
    </source>
</evidence>
<dbReference type="Gene3D" id="3.20.20.450">
    <property type="entry name" value="EAL domain"/>
    <property type="match status" value="1"/>
</dbReference>
<dbReference type="InterPro" id="IPR000160">
    <property type="entry name" value="GGDEF_dom"/>
</dbReference>
<dbReference type="EMBL" id="LDXT01000079">
    <property type="protein sequence ID" value="KRT55462.1"/>
    <property type="molecule type" value="Genomic_DNA"/>
</dbReference>
<dbReference type="InterPro" id="IPR000700">
    <property type="entry name" value="PAS-assoc_C"/>
</dbReference>
<dbReference type="NCBIfam" id="TIGR00229">
    <property type="entry name" value="sensory_box"/>
    <property type="match status" value="1"/>
</dbReference>
<keyword evidence="1" id="KW-0175">Coiled coil</keyword>
<dbReference type="CDD" id="cd01949">
    <property type="entry name" value="GGDEF"/>
    <property type="match status" value="1"/>
</dbReference>
<dbReference type="Proteomes" id="UP000051634">
    <property type="component" value="Unassembled WGS sequence"/>
</dbReference>
<dbReference type="SMART" id="SM00091">
    <property type="entry name" value="PAS"/>
    <property type="match status" value="1"/>
</dbReference>
<dbReference type="SUPFAM" id="SSF55073">
    <property type="entry name" value="Nucleotide cyclase"/>
    <property type="match status" value="1"/>
</dbReference>
<dbReference type="InterPro" id="IPR035919">
    <property type="entry name" value="EAL_sf"/>
</dbReference>
<evidence type="ECO:0000259" key="4">
    <source>
        <dbReference type="PROSITE" id="PS50113"/>
    </source>
</evidence>
<dbReference type="PROSITE" id="PS50112">
    <property type="entry name" value="PAS"/>
    <property type="match status" value="1"/>
</dbReference>
<feature type="transmembrane region" description="Helical" evidence="2">
    <location>
        <begin position="186"/>
        <end position="207"/>
    </location>
</feature>
<dbReference type="AlphaFoldDB" id="A0A0T5YYT1"/>